<evidence type="ECO:0000313" key="1">
    <source>
        <dbReference type="EMBL" id="SMQ12504.1"/>
    </source>
</evidence>
<sequence>MKGQIMDKKEFLKQLKAILKPIPEKGLRDKLQARRIEWFKEGDATPAQLLESAQIEARTYRFLPADYPQERELYEQALREEYGEFCGIRLDKYGYDTALIDRIQWQVFLRGVQLIRGESLDKTVQSEHQNNKG</sequence>
<proteinExistence type="predicted"/>
<reference evidence="1" key="1">
    <citation type="submission" date="2017-05" db="EMBL/GenBank/DDBJ databases">
        <authorList>
            <person name="Song R."/>
            <person name="Chenine A.L."/>
            <person name="Ruprecht R.M."/>
        </authorList>
    </citation>
    <scope>NUCLEOTIDE SEQUENCE</scope>
    <source>
        <strain evidence="1">Kingella_eburonensis</strain>
    </source>
</reference>
<evidence type="ECO:0000313" key="2">
    <source>
        <dbReference type="EMBL" id="SNB70608.1"/>
    </source>
</evidence>
<dbReference type="AlphaFoldDB" id="A0A238HGB8"/>
<reference evidence="2 3" key="2">
    <citation type="submission" date="2017-06" db="EMBL/GenBank/DDBJ databases">
        <authorList>
            <person name="Kim H.J."/>
            <person name="Triplett B.A."/>
        </authorList>
    </citation>
    <scope>NUCLEOTIDE SEQUENCE [LARGE SCALE GENOMIC DNA]</scope>
    <source>
        <strain evidence="2">Kingella_eburonensis</strain>
    </source>
</reference>
<dbReference type="Proteomes" id="UP000215450">
    <property type="component" value="Unassembled WGS sequence"/>
</dbReference>
<protein>
    <submittedName>
        <fullName evidence="1">Uncharacterized protein</fullName>
    </submittedName>
</protein>
<name>A0A238HGB8_9NEIS</name>
<keyword evidence="3" id="KW-1185">Reference proteome</keyword>
<evidence type="ECO:0000313" key="3">
    <source>
        <dbReference type="Proteomes" id="UP000215450"/>
    </source>
</evidence>
<dbReference type="STRING" id="1522312.GCA_900177895_00816"/>
<dbReference type="EMBL" id="FXUV02000026">
    <property type="protein sequence ID" value="SNB70608.1"/>
    <property type="molecule type" value="Genomic_DNA"/>
</dbReference>
<accession>A0A238HGB8</accession>
<organism evidence="1">
    <name type="scientific">Kingella negevensis</name>
    <dbReference type="NCBI Taxonomy" id="1522312"/>
    <lineage>
        <taxon>Bacteria</taxon>
        <taxon>Pseudomonadati</taxon>
        <taxon>Pseudomonadota</taxon>
        <taxon>Betaproteobacteria</taxon>
        <taxon>Neisseriales</taxon>
        <taxon>Neisseriaceae</taxon>
        <taxon>Kingella</taxon>
    </lineage>
</organism>
<gene>
    <name evidence="2" type="ORF">KEBURONENSIS_01360</name>
    <name evidence="1" type="ORF">KEBURONENSIS_01405</name>
</gene>
<dbReference type="EMBL" id="FXUV01000023">
    <property type="protein sequence ID" value="SMQ12504.1"/>
    <property type="molecule type" value="Genomic_DNA"/>
</dbReference>